<dbReference type="RefSeq" id="WP_208253544.1">
    <property type="nucleotide sequence ID" value="NZ_JAGEOJ010000001.1"/>
</dbReference>
<proteinExistence type="predicted"/>
<feature type="chain" id="PRO_5039290124" evidence="1">
    <location>
        <begin position="18"/>
        <end position="47"/>
    </location>
</feature>
<evidence type="ECO:0000256" key="1">
    <source>
        <dbReference type="SAM" id="SignalP"/>
    </source>
</evidence>
<dbReference type="Proteomes" id="UP000669179">
    <property type="component" value="Unassembled WGS sequence"/>
</dbReference>
<evidence type="ECO:0000313" key="3">
    <source>
        <dbReference type="Proteomes" id="UP000669179"/>
    </source>
</evidence>
<protein>
    <submittedName>
        <fullName evidence="2">Uncharacterized protein</fullName>
    </submittedName>
</protein>
<evidence type="ECO:0000313" key="2">
    <source>
        <dbReference type="EMBL" id="MBO2445967.1"/>
    </source>
</evidence>
<dbReference type="EMBL" id="JAGEOJ010000001">
    <property type="protein sequence ID" value="MBO2445967.1"/>
    <property type="molecule type" value="Genomic_DNA"/>
</dbReference>
<reference evidence="2" key="1">
    <citation type="submission" date="2021-03" db="EMBL/GenBank/DDBJ databases">
        <authorList>
            <person name="Kanchanasin P."/>
            <person name="Saeng-In P."/>
            <person name="Phongsopitanun W."/>
            <person name="Yuki M."/>
            <person name="Kudo T."/>
            <person name="Ohkuma M."/>
            <person name="Tanasupawat S."/>
        </authorList>
    </citation>
    <scope>NUCLEOTIDE SEQUENCE</scope>
    <source>
        <strain evidence="2">GKU 128</strain>
    </source>
</reference>
<name>A0A939P6Q4_9ACTN</name>
<keyword evidence="1" id="KW-0732">Signal</keyword>
<gene>
    <name evidence="2" type="ORF">J4573_02595</name>
</gene>
<organism evidence="2 3">
    <name type="scientific">Actinomadura barringtoniae</name>
    <dbReference type="NCBI Taxonomy" id="1427535"/>
    <lineage>
        <taxon>Bacteria</taxon>
        <taxon>Bacillati</taxon>
        <taxon>Actinomycetota</taxon>
        <taxon>Actinomycetes</taxon>
        <taxon>Streptosporangiales</taxon>
        <taxon>Thermomonosporaceae</taxon>
        <taxon>Actinomadura</taxon>
    </lineage>
</organism>
<sequence>MPVALAASVAVPFASCAAVPFAASGVVAFADWELAERASCADAAFSS</sequence>
<comment type="caution">
    <text evidence="2">The sequence shown here is derived from an EMBL/GenBank/DDBJ whole genome shotgun (WGS) entry which is preliminary data.</text>
</comment>
<keyword evidence="3" id="KW-1185">Reference proteome</keyword>
<feature type="signal peptide" evidence="1">
    <location>
        <begin position="1"/>
        <end position="17"/>
    </location>
</feature>
<dbReference type="AlphaFoldDB" id="A0A939P6Q4"/>
<accession>A0A939P6Q4</accession>